<sequence>MRGQITSSGCRRPRNKVQGSFLNRSECDLEAKLLAFNSKSTSFLVRPLTVNVFLLNVPRSGTIVDPGFTIEFKCISSGSPLPTLSYFYVTKEDQSDKLLPLNITANTTQSAESNVIQKKLFTSHQIVCVASNSLEKTQSRALVQVKKPGSAPRNLNFQIENESEVRLSWHSPEIWNEPITQYKVYLTRDITEPLSEWTSVITESETSVVLTEDDLEPESTYYVRISAINTYGEGPLTEKPVSFYSPSGGPQDPPKNLVIDFDEASAVLLSWYPPHHPKGKIISYTIYFTRDPGLSDDLYRDWETTTVHANGNKTVFKMHQAEHNLRPKTLYRVRISATNAQGEGPASSVMEFETTAGELPIPTDIELTLDEDNTVRLSFLAVRDPEDHSQIIQNYKVAVSASEDTLNARWHPLEQMSTLIDQITSKVEISIDGAALQKSTNYWVNIAAEVSSQVRVQASKPKRFRTGDGEVTPTVLIREGNFVSKDPDTETSMTVTCDAEGVPRPEIEWIWDDTVINTSKFYKIEDITLDYDVRPRAKRSVCKINFKDAKTI</sequence>
<accession>A0A4V5ZX54</accession>
<dbReference type="InterPro" id="IPR050964">
    <property type="entry name" value="Striated_Muscle_Regulatory"/>
</dbReference>
<proteinExistence type="predicted"/>
<dbReference type="Pfam" id="PF00041">
    <property type="entry name" value="fn3"/>
    <property type="match status" value="2"/>
</dbReference>
<dbReference type="CDD" id="cd00063">
    <property type="entry name" value="FN3"/>
    <property type="match status" value="2"/>
</dbReference>
<evidence type="ECO:0000259" key="2">
    <source>
        <dbReference type="PROSITE" id="PS50853"/>
    </source>
</evidence>
<keyword evidence="4" id="KW-1185">Reference proteome</keyword>
<evidence type="ECO:0000256" key="1">
    <source>
        <dbReference type="ARBA" id="ARBA00022737"/>
    </source>
</evidence>
<dbReference type="CDD" id="cd00096">
    <property type="entry name" value="Ig"/>
    <property type="match status" value="1"/>
</dbReference>
<dbReference type="InterPro" id="IPR003961">
    <property type="entry name" value="FN3_dom"/>
</dbReference>
<reference evidence="3 4" key="2">
    <citation type="journal article" date="2019" name="G3 (Bethesda)">
        <title>Hybrid Assembly of the Genome of the Entomopathogenic Nematode Steinernema carpocapsae Identifies the X-Chromosome.</title>
        <authorList>
            <person name="Serra L."/>
            <person name="Macchietto M."/>
            <person name="Macias-Munoz A."/>
            <person name="McGill C.J."/>
            <person name="Rodriguez I.M."/>
            <person name="Rodriguez B."/>
            <person name="Murad R."/>
            <person name="Mortazavi A."/>
        </authorList>
    </citation>
    <scope>NUCLEOTIDE SEQUENCE [LARGE SCALE GENOMIC DNA]</scope>
    <source>
        <strain evidence="3 4">ALL</strain>
    </source>
</reference>
<dbReference type="PANTHER" id="PTHR13817:SF175">
    <property type="entry name" value="IG-LIKE AND FIBRONECTIN TYPE-III DOMAIN-CONTAINING PROTEIN C27B7.7"/>
    <property type="match status" value="1"/>
</dbReference>
<keyword evidence="1" id="KW-0677">Repeat</keyword>
<dbReference type="STRING" id="34508.A0A4V5ZX54"/>
<dbReference type="InterPro" id="IPR013783">
    <property type="entry name" value="Ig-like_fold"/>
</dbReference>
<dbReference type="SMART" id="SM00060">
    <property type="entry name" value="FN3"/>
    <property type="match status" value="3"/>
</dbReference>
<dbReference type="PANTHER" id="PTHR13817">
    <property type="entry name" value="TITIN"/>
    <property type="match status" value="1"/>
</dbReference>
<dbReference type="OrthoDB" id="10253954at2759"/>
<evidence type="ECO:0000313" key="4">
    <source>
        <dbReference type="Proteomes" id="UP000298663"/>
    </source>
</evidence>
<organism evidence="3 4">
    <name type="scientific">Steinernema carpocapsae</name>
    <name type="common">Entomopathogenic nematode</name>
    <dbReference type="NCBI Taxonomy" id="34508"/>
    <lineage>
        <taxon>Eukaryota</taxon>
        <taxon>Metazoa</taxon>
        <taxon>Ecdysozoa</taxon>
        <taxon>Nematoda</taxon>
        <taxon>Chromadorea</taxon>
        <taxon>Rhabditida</taxon>
        <taxon>Tylenchina</taxon>
        <taxon>Panagrolaimomorpha</taxon>
        <taxon>Strongyloidoidea</taxon>
        <taxon>Steinernematidae</taxon>
        <taxon>Steinernema</taxon>
    </lineage>
</organism>
<dbReference type="SUPFAM" id="SSF49265">
    <property type="entry name" value="Fibronectin type III"/>
    <property type="match status" value="1"/>
</dbReference>
<dbReference type="InterPro" id="IPR036116">
    <property type="entry name" value="FN3_sf"/>
</dbReference>
<dbReference type="Proteomes" id="UP000298663">
    <property type="component" value="Unassembled WGS sequence"/>
</dbReference>
<dbReference type="Gene3D" id="2.60.40.10">
    <property type="entry name" value="Immunoglobulins"/>
    <property type="match status" value="5"/>
</dbReference>
<dbReference type="PROSITE" id="PS50853">
    <property type="entry name" value="FN3"/>
    <property type="match status" value="2"/>
</dbReference>
<dbReference type="EMBL" id="AZBU02000014">
    <property type="protein sequence ID" value="TKR57635.1"/>
    <property type="molecule type" value="Genomic_DNA"/>
</dbReference>
<feature type="domain" description="Fibronectin type-III" evidence="2">
    <location>
        <begin position="151"/>
        <end position="248"/>
    </location>
</feature>
<protein>
    <recommendedName>
        <fullName evidence="2">Fibronectin type-III domain-containing protein</fullName>
    </recommendedName>
</protein>
<feature type="domain" description="Fibronectin type-III" evidence="2">
    <location>
        <begin position="253"/>
        <end position="357"/>
    </location>
</feature>
<comment type="caution">
    <text evidence="3">The sequence shown here is derived from an EMBL/GenBank/DDBJ whole genome shotgun (WGS) entry which is preliminary data.</text>
</comment>
<evidence type="ECO:0000313" key="3">
    <source>
        <dbReference type="EMBL" id="TKR57635.1"/>
    </source>
</evidence>
<gene>
    <name evidence="3" type="ORF">L596_030311</name>
</gene>
<name>A0A4V5ZX54_STECR</name>
<dbReference type="AlphaFoldDB" id="A0A4V5ZX54"/>
<reference evidence="3 4" key="1">
    <citation type="journal article" date="2015" name="Genome Biol.">
        <title>Comparative genomics of Steinernema reveals deeply conserved gene regulatory networks.</title>
        <authorList>
            <person name="Dillman A.R."/>
            <person name="Macchietto M."/>
            <person name="Porter C.F."/>
            <person name="Rogers A."/>
            <person name="Williams B."/>
            <person name="Antoshechkin I."/>
            <person name="Lee M.M."/>
            <person name="Goodwin Z."/>
            <person name="Lu X."/>
            <person name="Lewis E.E."/>
            <person name="Goodrich-Blair H."/>
            <person name="Stock S.P."/>
            <person name="Adams B.J."/>
            <person name="Sternberg P.W."/>
            <person name="Mortazavi A."/>
        </authorList>
    </citation>
    <scope>NUCLEOTIDE SEQUENCE [LARGE SCALE GENOMIC DNA]</scope>
    <source>
        <strain evidence="3 4">ALL</strain>
    </source>
</reference>